<evidence type="ECO:0000313" key="2">
    <source>
        <dbReference type="Proteomes" id="UP000186601"/>
    </source>
</evidence>
<sequence>MPSGPVRSTKPKNDWIIRKGSTTREYYDCRIGKGFTVDTHLVDEILAVVITELLRPDYAMQIGLHQFLYKIYFFEIIE</sequence>
<dbReference type="Proteomes" id="UP000186601">
    <property type="component" value="Unassembled WGS sequence"/>
</dbReference>
<dbReference type="AlphaFoldDB" id="A0A2R6NEJ6"/>
<proteinExistence type="predicted"/>
<dbReference type="EMBL" id="MLYV02001330">
    <property type="protein sequence ID" value="PSR70766.1"/>
    <property type="molecule type" value="Genomic_DNA"/>
</dbReference>
<evidence type="ECO:0000313" key="1">
    <source>
        <dbReference type="EMBL" id="PSR70766.1"/>
    </source>
</evidence>
<protein>
    <submittedName>
        <fullName evidence="1">Uncharacterized protein</fullName>
    </submittedName>
</protein>
<gene>
    <name evidence="1" type="ORF">PHLCEN_2v13386</name>
</gene>
<comment type="caution">
    <text evidence="1">The sequence shown here is derived from an EMBL/GenBank/DDBJ whole genome shotgun (WGS) entry which is preliminary data.</text>
</comment>
<reference evidence="1 2" key="1">
    <citation type="submission" date="2018-02" db="EMBL/GenBank/DDBJ databases">
        <title>Genome sequence of the basidiomycete white-rot fungus Phlebia centrifuga.</title>
        <authorList>
            <person name="Granchi Z."/>
            <person name="Peng M."/>
            <person name="de Vries R.P."/>
            <person name="Hilden K."/>
            <person name="Makela M.R."/>
            <person name="Grigoriev I."/>
            <person name="Riley R."/>
        </authorList>
    </citation>
    <scope>NUCLEOTIDE SEQUENCE [LARGE SCALE GENOMIC DNA]</scope>
    <source>
        <strain evidence="1 2">FBCC195</strain>
    </source>
</reference>
<keyword evidence="2" id="KW-1185">Reference proteome</keyword>
<accession>A0A2R6NEJ6</accession>
<name>A0A2R6NEJ6_9APHY</name>
<organism evidence="1 2">
    <name type="scientific">Hermanssonia centrifuga</name>
    <dbReference type="NCBI Taxonomy" id="98765"/>
    <lineage>
        <taxon>Eukaryota</taxon>
        <taxon>Fungi</taxon>
        <taxon>Dikarya</taxon>
        <taxon>Basidiomycota</taxon>
        <taxon>Agaricomycotina</taxon>
        <taxon>Agaricomycetes</taxon>
        <taxon>Polyporales</taxon>
        <taxon>Meruliaceae</taxon>
        <taxon>Hermanssonia</taxon>
    </lineage>
</organism>